<dbReference type="GO" id="GO:0005829">
    <property type="term" value="C:cytosol"/>
    <property type="evidence" value="ECO:0007669"/>
    <property type="project" value="TreeGrafter"/>
</dbReference>
<feature type="region of interest" description="Disordered" evidence="2">
    <location>
        <begin position="1"/>
        <end position="34"/>
    </location>
</feature>
<name>A0A061BFI8_RHOTO</name>
<dbReference type="OrthoDB" id="4159489at2759"/>
<sequence length="135" mass="13955">MPFQQPLVPSPTLSAASPHLPSSSTSRSASPALATQTTVGLGVIGAEGLDVHKDQEEQVAKAEVTSPLELTQFVDNLLNDLESRFDALSSDVLSRLNSLSTRVDSLETSLSDLMSGTALPPPSAPPSVTSPTSAS</sequence>
<evidence type="ECO:0000313" key="3">
    <source>
        <dbReference type="EMBL" id="CDR48760.1"/>
    </source>
</evidence>
<dbReference type="GO" id="GO:0005634">
    <property type="term" value="C:nucleus"/>
    <property type="evidence" value="ECO:0007669"/>
    <property type="project" value="TreeGrafter"/>
</dbReference>
<dbReference type="GO" id="GO:0003714">
    <property type="term" value="F:transcription corepressor activity"/>
    <property type="evidence" value="ECO:0007669"/>
    <property type="project" value="InterPro"/>
</dbReference>
<organism evidence="3">
    <name type="scientific">Rhodotorula toruloides</name>
    <name type="common">Yeast</name>
    <name type="synonym">Rhodosporidium toruloides</name>
    <dbReference type="NCBI Taxonomy" id="5286"/>
    <lineage>
        <taxon>Eukaryota</taxon>
        <taxon>Fungi</taxon>
        <taxon>Dikarya</taxon>
        <taxon>Basidiomycota</taxon>
        <taxon>Pucciniomycotina</taxon>
        <taxon>Microbotryomycetes</taxon>
        <taxon>Sporidiobolales</taxon>
        <taxon>Sporidiobolaceae</taxon>
        <taxon>Rhodotorula</taxon>
    </lineage>
</organism>
<dbReference type="Gene3D" id="1.20.5.430">
    <property type="match status" value="1"/>
</dbReference>
<dbReference type="PANTHER" id="PTHR19424">
    <property type="entry name" value="HEAT SHOCK FACTOR BINDING PROTEIN 1"/>
    <property type="match status" value="1"/>
</dbReference>
<gene>
    <name evidence="3" type="ORF">RHTO0S_20e00804g</name>
</gene>
<feature type="region of interest" description="Disordered" evidence="2">
    <location>
        <begin position="112"/>
        <end position="135"/>
    </location>
</feature>
<dbReference type="EMBL" id="LK052955">
    <property type="protein sequence ID" value="CDR48760.1"/>
    <property type="molecule type" value="Genomic_DNA"/>
</dbReference>
<evidence type="ECO:0000256" key="1">
    <source>
        <dbReference type="ARBA" id="ARBA00006349"/>
    </source>
</evidence>
<dbReference type="Pfam" id="PF06825">
    <property type="entry name" value="HSBP1"/>
    <property type="match status" value="1"/>
</dbReference>
<evidence type="ECO:0000256" key="2">
    <source>
        <dbReference type="SAM" id="MobiDB-lite"/>
    </source>
</evidence>
<proteinExistence type="inferred from homology"/>
<dbReference type="AlphaFoldDB" id="A0A061BFI8"/>
<dbReference type="InterPro" id="IPR009643">
    <property type="entry name" value="HS1-bd"/>
</dbReference>
<dbReference type="PANTHER" id="PTHR19424:SF0">
    <property type="entry name" value="HEAT SHOCK FACTOR BINDING PROTEIN 1"/>
    <property type="match status" value="1"/>
</dbReference>
<comment type="similarity">
    <text evidence="1">Belongs to the HSBP1 family.</text>
</comment>
<feature type="compositionally biased region" description="Low complexity" evidence="2">
    <location>
        <begin position="126"/>
        <end position="135"/>
    </location>
</feature>
<feature type="compositionally biased region" description="Low complexity" evidence="2">
    <location>
        <begin position="10"/>
        <end position="34"/>
    </location>
</feature>
<dbReference type="GO" id="GO:0070370">
    <property type="term" value="P:cellular heat acclimation"/>
    <property type="evidence" value="ECO:0007669"/>
    <property type="project" value="TreeGrafter"/>
</dbReference>
<reference evidence="3" key="1">
    <citation type="journal article" date="2014" name="Genome Announc.">
        <title>Draft genome sequence of Rhodosporidium toruloides CECT1137, an oleaginous yeast of biotechnological interest.</title>
        <authorList>
            <person name="Morin N."/>
            <person name="Calcas X."/>
            <person name="Devillers H."/>
            <person name="Durrens P."/>
            <person name="Sherman D.J."/>
            <person name="Nicaud J.-M."/>
            <person name="Neuveglise C."/>
        </authorList>
    </citation>
    <scope>NUCLEOTIDE SEQUENCE</scope>
    <source>
        <strain evidence="3">CECT1137</strain>
    </source>
</reference>
<accession>A0A061BFI8</accession>
<protein>
    <submittedName>
        <fullName evidence="3">RHTO0S20e00804g1_1</fullName>
    </submittedName>
</protein>